<gene>
    <name evidence="1" type="ORF">EAI_02266</name>
</gene>
<dbReference type="Proteomes" id="UP000008237">
    <property type="component" value="Unassembled WGS sequence"/>
</dbReference>
<dbReference type="AlphaFoldDB" id="E2BQU0"/>
<reference evidence="1 2" key="1">
    <citation type="journal article" date="2010" name="Science">
        <title>Genomic comparison of the ants Camponotus floridanus and Harpegnathos saltator.</title>
        <authorList>
            <person name="Bonasio R."/>
            <person name="Zhang G."/>
            <person name="Ye C."/>
            <person name="Mutti N.S."/>
            <person name="Fang X."/>
            <person name="Qin N."/>
            <person name="Donahue G."/>
            <person name="Yang P."/>
            <person name="Li Q."/>
            <person name="Li C."/>
            <person name="Zhang P."/>
            <person name="Huang Z."/>
            <person name="Berger S.L."/>
            <person name="Reinberg D."/>
            <person name="Wang J."/>
            <person name="Liebig J."/>
        </authorList>
    </citation>
    <scope>NUCLEOTIDE SEQUENCE [LARGE SCALE GENOMIC DNA]</scope>
    <source>
        <strain evidence="1 2">R22 G/1</strain>
    </source>
</reference>
<evidence type="ECO:0000313" key="2">
    <source>
        <dbReference type="Proteomes" id="UP000008237"/>
    </source>
</evidence>
<protein>
    <submittedName>
        <fullName evidence="1">Uncharacterized protein</fullName>
    </submittedName>
</protein>
<dbReference type="EMBL" id="GL449800">
    <property type="protein sequence ID" value="EFN81937.1"/>
    <property type="molecule type" value="Genomic_DNA"/>
</dbReference>
<accession>E2BQU0</accession>
<keyword evidence="2" id="KW-1185">Reference proteome</keyword>
<proteinExistence type="predicted"/>
<sequence>NYFINKLRLAISHNISHSTLQDLLQLLKSEANICVPQDPRPLLHTPRHIFSKPVGSGTYSHIEVQSAVEKLINLLEEQSQKLNLLVNIDGLPFSKSSNTQISHIML</sequence>
<evidence type="ECO:0000313" key="1">
    <source>
        <dbReference type="EMBL" id="EFN81937.1"/>
    </source>
</evidence>
<dbReference type="InParanoid" id="E2BQU0"/>
<feature type="non-terminal residue" evidence="1">
    <location>
        <position position="1"/>
    </location>
</feature>
<feature type="non-terminal residue" evidence="1">
    <location>
        <position position="106"/>
    </location>
</feature>
<name>E2BQU0_HARSA</name>
<organism evidence="2">
    <name type="scientific">Harpegnathos saltator</name>
    <name type="common">Jerdon's jumping ant</name>
    <dbReference type="NCBI Taxonomy" id="610380"/>
    <lineage>
        <taxon>Eukaryota</taxon>
        <taxon>Metazoa</taxon>
        <taxon>Ecdysozoa</taxon>
        <taxon>Arthropoda</taxon>
        <taxon>Hexapoda</taxon>
        <taxon>Insecta</taxon>
        <taxon>Pterygota</taxon>
        <taxon>Neoptera</taxon>
        <taxon>Endopterygota</taxon>
        <taxon>Hymenoptera</taxon>
        <taxon>Apocrita</taxon>
        <taxon>Aculeata</taxon>
        <taxon>Formicoidea</taxon>
        <taxon>Formicidae</taxon>
        <taxon>Ponerinae</taxon>
        <taxon>Ponerini</taxon>
        <taxon>Harpegnathos</taxon>
    </lineage>
</organism>